<dbReference type="EMBL" id="LCWV01000013">
    <property type="protein sequence ID" value="PWI69075.1"/>
    <property type="molecule type" value="Genomic_DNA"/>
</dbReference>
<gene>
    <name evidence="5" type="ORF">PCL_01460</name>
    <name evidence="2" type="ORF">Purlil1_6483</name>
    <name evidence="3" type="ORF">VFPBJ_04719</name>
    <name evidence="4" type="ORF">VFPFJ_03919</name>
</gene>
<dbReference type="Proteomes" id="UP001287286">
    <property type="component" value="Unassembled WGS sequence"/>
</dbReference>
<dbReference type="Proteomes" id="UP000245956">
    <property type="component" value="Unassembled WGS sequence"/>
</dbReference>
<dbReference type="EMBL" id="LSBH01000003">
    <property type="protein sequence ID" value="OAQ82135.1"/>
    <property type="molecule type" value="Genomic_DNA"/>
</dbReference>
<dbReference type="KEGG" id="plj:28886050"/>
<dbReference type="GeneID" id="28886050"/>
<proteinExistence type="predicted"/>
<evidence type="ECO:0000313" key="6">
    <source>
        <dbReference type="Proteomes" id="UP000078240"/>
    </source>
</evidence>
<dbReference type="OrthoDB" id="3354195at2759"/>
<dbReference type="Proteomes" id="UP000078340">
    <property type="component" value="Unassembled WGS sequence"/>
</dbReference>
<dbReference type="EMBL" id="JAWRVI010000021">
    <property type="protein sequence ID" value="KAK4089050.1"/>
    <property type="molecule type" value="Genomic_DNA"/>
</dbReference>
<dbReference type="EMBL" id="LSBI01000003">
    <property type="protein sequence ID" value="OAQ92179.1"/>
    <property type="molecule type" value="Genomic_DNA"/>
</dbReference>
<dbReference type="RefSeq" id="XP_018180898.1">
    <property type="nucleotide sequence ID" value="XM_018321001.1"/>
</dbReference>
<dbReference type="Proteomes" id="UP000078240">
    <property type="component" value="Unassembled WGS sequence"/>
</dbReference>
<evidence type="ECO:0000313" key="7">
    <source>
        <dbReference type="Proteomes" id="UP000245956"/>
    </source>
</evidence>
<evidence type="ECO:0000313" key="2">
    <source>
        <dbReference type="EMBL" id="KAK4089050.1"/>
    </source>
</evidence>
<reference evidence="2" key="4">
    <citation type="submission" date="2023-11" db="EMBL/GenBank/DDBJ databases">
        <authorList>
            <person name="Beijen E."/>
            <person name="Ohm R.A."/>
        </authorList>
    </citation>
    <scope>NUCLEOTIDE SEQUENCE</scope>
    <source>
        <strain evidence="2">CBS 150709</strain>
    </source>
</reference>
<sequence>MRFTIASVVLALAGSAFSAPIVARSLVNEVGSVVSGLQDNVPSAQVQVQLQGLLGSELSQIESGLGGVPLADKLLSLFQSGDLSGSALTAVGEALAMLKQGTPLDAVNSYLNAATGGVVSDLGSTLGLEDLVGLLSGVLGNIGNVGNLGNIL</sequence>
<keyword evidence="8" id="KW-1185">Reference proteome</keyword>
<comment type="caution">
    <text evidence="3">The sequence shown here is derived from an EMBL/GenBank/DDBJ whole genome shotgun (WGS) entry which is preliminary data.</text>
</comment>
<feature type="signal peptide" evidence="1">
    <location>
        <begin position="1"/>
        <end position="18"/>
    </location>
</feature>
<feature type="chain" id="PRO_5010456015" evidence="1">
    <location>
        <begin position="19"/>
        <end position="152"/>
    </location>
</feature>
<evidence type="ECO:0000313" key="4">
    <source>
        <dbReference type="EMBL" id="OAQ92179.1"/>
    </source>
</evidence>
<reference evidence="5" key="1">
    <citation type="submission" date="2015-05" db="EMBL/GenBank/DDBJ databases">
        <authorList>
            <person name="Wang D.B."/>
            <person name="Wang M."/>
        </authorList>
    </citation>
    <scope>NUCLEOTIDE SEQUENCE</scope>
    <source>
        <strain evidence="5">36-1</strain>
    </source>
</reference>
<evidence type="ECO:0000313" key="8">
    <source>
        <dbReference type="Proteomes" id="UP001287286"/>
    </source>
</evidence>
<reference evidence="5 7" key="2">
    <citation type="journal article" date="2016" name="Front. Microbiol.">
        <title>Genome and transcriptome sequences reveal the specific parasitism of the nematophagous Purpureocillium lilacinum 36-1.</title>
        <authorList>
            <person name="Xie J."/>
            <person name="Li S."/>
            <person name="Mo C."/>
            <person name="Xiao X."/>
            <person name="Peng D."/>
            <person name="Wang G."/>
            <person name="Xiao Y."/>
        </authorList>
    </citation>
    <scope>NUCLEOTIDE SEQUENCE [LARGE SCALE GENOMIC DNA]</scope>
    <source>
        <strain evidence="5 7">36-1</strain>
    </source>
</reference>
<dbReference type="OMA" id="VPEVNEY"/>
<evidence type="ECO:0000313" key="3">
    <source>
        <dbReference type="EMBL" id="OAQ82135.1"/>
    </source>
</evidence>
<keyword evidence="1" id="KW-0732">Signal</keyword>
<name>A0A179GVZ1_PURLI</name>
<reference evidence="2 8" key="5">
    <citation type="journal article" date="2024" name="Microbiol. Resour. Announc.">
        <title>Genome annotations for the ascomycete fungi Trichoderma harzianum, Trichoderma aggressivum, and Purpureocillium lilacinum.</title>
        <authorList>
            <person name="Beijen E.P.W."/>
            <person name="Ohm R.A."/>
        </authorList>
    </citation>
    <scope>NUCLEOTIDE SEQUENCE [LARGE SCALE GENOMIC DNA]</scope>
    <source>
        <strain evidence="2 8">CBS 150709</strain>
    </source>
</reference>
<accession>A0A179GVZ1</accession>
<evidence type="ECO:0000313" key="5">
    <source>
        <dbReference type="EMBL" id="PWI69075.1"/>
    </source>
</evidence>
<organism evidence="3 6">
    <name type="scientific">Purpureocillium lilacinum</name>
    <name type="common">Paecilomyces lilacinus</name>
    <dbReference type="NCBI Taxonomy" id="33203"/>
    <lineage>
        <taxon>Eukaryota</taxon>
        <taxon>Fungi</taxon>
        <taxon>Dikarya</taxon>
        <taxon>Ascomycota</taxon>
        <taxon>Pezizomycotina</taxon>
        <taxon>Sordariomycetes</taxon>
        <taxon>Hypocreomycetidae</taxon>
        <taxon>Hypocreales</taxon>
        <taxon>Ophiocordycipitaceae</taxon>
        <taxon>Purpureocillium</taxon>
    </lineage>
</organism>
<evidence type="ECO:0000256" key="1">
    <source>
        <dbReference type="SAM" id="SignalP"/>
    </source>
</evidence>
<protein>
    <submittedName>
        <fullName evidence="3">Uncharacterized protein</fullName>
    </submittedName>
</protein>
<reference evidence="3 6" key="3">
    <citation type="submission" date="2016-01" db="EMBL/GenBank/DDBJ databases">
        <title>Biosynthesis of antibiotic leucinostatins and their inhibition on Phytophthora in bio-control Purpureocillium lilacinum.</title>
        <authorList>
            <person name="Wang G."/>
            <person name="Liu Z."/>
            <person name="Lin R."/>
            <person name="Li E."/>
            <person name="Mao Z."/>
            <person name="Ling J."/>
            <person name="Yin W."/>
            <person name="Xie B."/>
        </authorList>
    </citation>
    <scope>NUCLEOTIDE SEQUENCE [LARGE SCALE GENOMIC DNA]</scope>
    <source>
        <strain evidence="3">PLBJ-1</strain>
        <strain evidence="4">PLFJ-1</strain>
    </source>
</reference>
<dbReference type="AlphaFoldDB" id="A0A179GVZ1"/>